<organism evidence="3 4">
    <name type="scientific">Microbotryum saponariae</name>
    <dbReference type="NCBI Taxonomy" id="289078"/>
    <lineage>
        <taxon>Eukaryota</taxon>
        <taxon>Fungi</taxon>
        <taxon>Dikarya</taxon>
        <taxon>Basidiomycota</taxon>
        <taxon>Pucciniomycotina</taxon>
        <taxon>Microbotryomycetes</taxon>
        <taxon>Microbotryales</taxon>
        <taxon>Microbotryaceae</taxon>
        <taxon>Microbotryum</taxon>
    </lineage>
</organism>
<feature type="region of interest" description="Disordered" evidence="1">
    <location>
        <begin position="509"/>
        <end position="575"/>
    </location>
</feature>
<feature type="region of interest" description="Disordered" evidence="1">
    <location>
        <begin position="222"/>
        <end position="241"/>
    </location>
</feature>
<dbReference type="OrthoDB" id="2527908at2759"/>
<dbReference type="AlphaFoldDB" id="A0A2X0KZS4"/>
<gene>
    <name evidence="3" type="ORF">BZ3500_MVSOF-1268-A1-R1_CHR2-1G04615</name>
</gene>
<proteinExistence type="predicted"/>
<protein>
    <submittedName>
        <fullName evidence="3">BZ3500_MvSof-1268-A1-R1_Chr2-1g04615 protein</fullName>
    </submittedName>
</protein>
<evidence type="ECO:0000256" key="1">
    <source>
        <dbReference type="SAM" id="MobiDB-lite"/>
    </source>
</evidence>
<keyword evidence="2" id="KW-0472">Membrane</keyword>
<feature type="region of interest" description="Disordered" evidence="1">
    <location>
        <begin position="646"/>
        <end position="701"/>
    </location>
</feature>
<name>A0A2X0KZS4_9BASI</name>
<feature type="compositionally biased region" description="Polar residues" evidence="1">
    <location>
        <begin position="222"/>
        <end position="240"/>
    </location>
</feature>
<dbReference type="Proteomes" id="UP000249723">
    <property type="component" value="Unassembled WGS sequence"/>
</dbReference>
<feature type="compositionally biased region" description="Pro residues" evidence="1">
    <location>
        <begin position="646"/>
        <end position="670"/>
    </location>
</feature>
<keyword evidence="4" id="KW-1185">Reference proteome</keyword>
<reference evidence="4" key="1">
    <citation type="submission" date="2016-10" db="EMBL/GenBank/DDBJ databases">
        <authorList>
            <person name="Jeantristanb JTB J.-T."/>
            <person name="Ricardo R."/>
        </authorList>
    </citation>
    <scope>NUCLEOTIDE SEQUENCE [LARGE SCALE GENOMIC DNA]</scope>
</reference>
<sequence>MNDSEQMTSMQRPCDVEEVNPVGSLGSDVANGRLVPRVPIYYDRQFMFTFTNASLFSLAPSTSSALGLPNAFSVPQCSLITWQNNCVSGEDIVPLILMVVPIDSEIYASALLPSLSRFVFYLMKRKADFEKSSDPIMQPTRYISNSRCADGAHWVADLPVVSFACGRPSVHPVQQSELSFLIKCAIQGQRVLFGFFDAHGHYGGLTRNPYVITGATSALKNTNEPIPQANSTGDLSNSTRPPCKMATELSTPIELALYPPSNPCNYLLLQINGGHGPFTLTILNPDKATWADISVDTTSTVLLTNISDPGSTIVSESSTLYLLAIALSAKTNVPYEPISPSIVFAVDKNLVRSQVTGEYKLGFPGTCNNTMDTIIEHSLYDSNLVATRRKFHLELIIPTAVTGFICLILCVLAIRKCDLLAQRVRRWRGVVSRDSSMLDERAQTGSETIIKPDGPSSCSLPSKCTPVHSQSKIQLSKVEMSSHHGNGHINEHGALSTVVALAGTFDPKTTMPDKLRKPPHVVSKPRHSDTLTRNYNAGDSSVELMQLASPGSGSEGGGSDSPDMGTSLGHAHRSSVPKLLIPTDSALMLEKVRSGSDKEKTPTTIGLADPNEFVFRNAGWNLSTNRNTSTSQAAAAPGLAASAPVPPLPVLPTVPRTPSPQPAVQSPPSPKRNSTTPPAMQSPWFDRGSGTNHVPIPSIRE</sequence>
<accession>A0A2X0KZS4</accession>
<feature type="transmembrane region" description="Helical" evidence="2">
    <location>
        <begin position="395"/>
        <end position="414"/>
    </location>
</feature>
<evidence type="ECO:0000256" key="2">
    <source>
        <dbReference type="SAM" id="Phobius"/>
    </source>
</evidence>
<evidence type="ECO:0000313" key="3">
    <source>
        <dbReference type="EMBL" id="SCZ88753.1"/>
    </source>
</evidence>
<evidence type="ECO:0000313" key="4">
    <source>
        <dbReference type="Proteomes" id="UP000249723"/>
    </source>
</evidence>
<keyword evidence="2" id="KW-1133">Transmembrane helix</keyword>
<keyword evidence="2" id="KW-0812">Transmembrane</keyword>
<dbReference type="EMBL" id="FMWP01000012">
    <property type="protein sequence ID" value="SCZ88753.1"/>
    <property type="molecule type" value="Genomic_DNA"/>
</dbReference>